<accession>A0ABD0PM64</accession>
<proteinExistence type="predicted"/>
<feature type="non-terminal residue" evidence="1">
    <location>
        <position position="53"/>
    </location>
</feature>
<protein>
    <submittedName>
        <fullName evidence="1">Uncharacterized protein</fullName>
    </submittedName>
</protein>
<dbReference type="Proteomes" id="UP001529510">
    <property type="component" value="Unassembled WGS sequence"/>
</dbReference>
<dbReference type="EMBL" id="JAMKFB020000015">
    <property type="protein sequence ID" value="KAL0174897.1"/>
    <property type="molecule type" value="Genomic_DNA"/>
</dbReference>
<comment type="caution">
    <text evidence="1">The sequence shown here is derived from an EMBL/GenBank/DDBJ whole genome shotgun (WGS) entry which is preliminary data.</text>
</comment>
<gene>
    <name evidence="1" type="ORF">M9458_030865</name>
</gene>
<reference evidence="1 2" key="1">
    <citation type="submission" date="2024-05" db="EMBL/GenBank/DDBJ databases">
        <title>Genome sequencing and assembly of Indian major carp, Cirrhinus mrigala (Hamilton, 1822).</title>
        <authorList>
            <person name="Mohindra V."/>
            <person name="Chowdhury L.M."/>
            <person name="Lal K."/>
            <person name="Jena J.K."/>
        </authorList>
    </citation>
    <scope>NUCLEOTIDE SEQUENCE [LARGE SCALE GENOMIC DNA]</scope>
    <source>
        <strain evidence="1">CM1030</strain>
        <tissue evidence="1">Blood</tissue>
    </source>
</reference>
<sequence>MDIDLPPSLPVSGIQWERVLPPLFPRWNGTIGPYSWTPTELLIPISEHTGAAQ</sequence>
<evidence type="ECO:0000313" key="2">
    <source>
        <dbReference type="Proteomes" id="UP001529510"/>
    </source>
</evidence>
<dbReference type="AlphaFoldDB" id="A0ABD0PM64"/>
<evidence type="ECO:0000313" key="1">
    <source>
        <dbReference type="EMBL" id="KAL0174897.1"/>
    </source>
</evidence>
<keyword evidence="2" id="KW-1185">Reference proteome</keyword>
<organism evidence="1 2">
    <name type="scientific">Cirrhinus mrigala</name>
    <name type="common">Mrigala</name>
    <dbReference type="NCBI Taxonomy" id="683832"/>
    <lineage>
        <taxon>Eukaryota</taxon>
        <taxon>Metazoa</taxon>
        <taxon>Chordata</taxon>
        <taxon>Craniata</taxon>
        <taxon>Vertebrata</taxon>
        <taxon>Euteleostomi</taxon>
        <taxon>Actinopterygii</taxon>
        <taxon>Neopterygii</taxon>
        <taxon>Teleostei</taxon>
        <taxon>Ostariophysi</taxon>
        <taxon>Cypriniformes</taxon>
        <taxon>Cyprinidae</taxon>
        <taxon>Labeoninae</taxon>
        <taxon>Labeonini</taxon>
        <taxon>Cirrhinus</taxon>
    </lineage>
</organism>
<name>A0ABD0PM64_CIRMR</name>